<dbReference type="Proteomes" id="UP000192674">
    <property type="component" value="Unassembled WGS sequence"/>
</dbReference>
<comment type="similarity">
    <text evidence="1">Belongs to the CbxX/CfxQ family.</text>
</comment>
<evidence type="ECO:0000313" key="6">
    <source>
        <dbReference type="Proteomes" id="UP000192674"/>
    </source>
</evidence>
<dbReference type="Gene3D" id="1.10.8.60">
    <property type="match status" value="2"/>
</dbReference>
<dbReference type="InterPro" id="IPR041627">
    <property type="entry name" value="AAA_lid_6"/>
</dbReference>
<dbReference type="InterPro" id="IPR003959">
    <property type="entry name" value="ATPase_AAA_core"/>
</dbReference>
<dbReference type="FunFam" id="3.40.50.300:FF:000216">
    <property type="entry name" value="Type VII secretion ATPase EccA"/>
    <property type="match status" value="1"/>
</dbReference>
<keyword evidence="2" id="KW-0547">Nucleotide-binding</keyword>
<dbReference type="OrthoDB" id="9806903at2"/>
<dbReference type="SUPFAM" id="SSF52540">
    <property type="entry name" value="P-loop containing nucleoside triphosphate hydrolases"/>
    <property type="match status" value="3"/>
</dbReference>
<dbReference type="GO" id="GO:0005524">
    <property type="term" value="F:ATP binding"/>
    <property type="evidence" value="ECO:0007669"/>
    <property type="project" value="UniProtKB-KW"/>
</dbReference>
<protein>
    <submittedName>
        <fullName evidence="5">AAA+-type ATPase, SpoVK/Ycf46/Vps4 family</fullName>
    </submittedName>
</protein>
<dbReference type="Pfam" id="PF17866">
    <property type="entry name" value="AAA_lid_6"/>
    <property type="match status" value="1"/>
</dbReference>
<dbReference type="EMBL" id="FWXV01000010">
    <property type="protein sequence ID" value="SMD24394.1"/>
    <property type="molecule type" value="Genomic_DNA"/>
</dbReference>
<name>A0A1Y5Y2D1_KIBAR</name>
<dbReference type="GO" id="GO:0016887">
    <property type="term" value="F:ATP hydrolysis activity"/>
    <property type="evidence" value="ECO:0007669"/>
    <property type="project" value="InterPro"/>
</dbReference>
<sequence>MGRARLPDHLQVLLNDRAEVIDLYSYGPWRVPAGLLDEISERARVLNNDPRVAELPYKLTDFYSEKATIVGAELWGMIPWLSGTAAIRGGTCGDLEGWLLEDFRAEKPIVSFNPTWFTVRTSKFRPPGEWLIAAAGDDLDKRELAVQLARECLDVFAGIEPFERRRQATIALYELNMPDVRKPIAYTHLADHWARSATDEILADLPELAGSVNYLEWLVKGFVAAHNRLRSVISGWEAAAAVACLAQQAGIWESPSEFSVFSDESLYEDMKRYIGQPFAEGWANEVRAWLARGVVEGEADACRAWLDMAVRLEACLRGMPDVPNSTGTLLPIGAFQRTVSDLYRRRQLVNPLEQKFAVATQERQAQAAAAAPEVSLVGQPELTAALRDLRVERPGAERQIRLLVAGQDATGRRTAVSALIQNLVDNRVVSSARWISDPIYAALDASNALQQLTRDVRECLAEKTLLVIDGLDRIIGFDRCGTAVAEELRRSLKRHPDLNVIVVCGPGGDTRLFDTNPALYQLFRVARTTEFTDKHYAELLKRAVARRGATISRTVSLAAGVLLTRTPPLLNLRGARLVEHLAEQSVRAARKRAKVGPSRSVTVTEADLPRQLVPGDIAGSDPQAELDSCVGLEKIKRELALLVAEEKAHRMRREAGMVVDARARHMVFTGPPGTGKTMVARILGRMFAATGVLSSGHIVVVDRADLVHGEGWEIGPRVRRLVDRAVGGVLCVESAHELQPSEDDWRNRETVNALVAAVQSHTKDLVVVLTGPDAGVNGLLKSEPDLAAYFPSVLRFPALTEDNFVALFEAKSEAAGFTLRDGVVQKVRSLVKSTPTGNARLAIGLLERAIARQARRVLADGVVGENESLHEILVDDVPDTLATTSWVELPHDPLSEIDKLIGLESVKHEVRLLVAEAKADRMRREAGIPLASPTRHLVFTGSPGTAKTTMARLLAAVYAKLGLLSSGHLVEVSRGDLIGEYLGQTAPKVRAAVAKALGGVLFIDEAYSLTEAWFDDYGSEAIAELIKLMEEHREDLVVIVAGYDAKMAKFLDKNPGLASRFPSKLRFPDYSDDELIAIFQAMTEKAGYELHPDVLPAVRRLLKRTTRGESFGNGRFVRNMFDRAVALQGHRITSSAESPEVRVLLAEDLPESLDSGPDAPTGQYL</sequence>
<dbReference type="CDD" id="cd00009">
    <property type="entry name" value="AAA"/>
    <property type="match status" value="1"/>
</dbReference>
<feature type="domain" description="AAA+ ATPase" evidence="4">
    <location>
        <begin position="933"/>
        <end position="1071"/>
    </location>
</feature>
<dbReference type="Pfam" id="PF00004">
    <property type="entry name" value="AAA"/>
    <property type="match status" value="2"/>
</dbReference>
<dbReference type="PRINTS" id="PR00819">
    <property type="entry name" value="CBXCFQXSUPER"/>
</dbReference>
<dbReference type="InterPro" id="IPR050773">
    <property type="entry name" value="CbxX/CfxQ_RuBisCO_ESX"/>
</dbReference>
<evidence type="ECO:0000313" key="5">
    <source>
        <dbReference type="EMBL" id="SMD24394.1"/>
    </source>
</evidence>
<dbReference type="InterPro" id="IPR003593">
    <property type="entry name" value="AAA+_ATPase"/>
</dbReference>
<dbReference type="SMART" id="SM00382">
    <property type="entry name" value="AAA"/>
    <property type="match status" value="2"/>
</dbReference>
<keyword evidence="3" id="KW-0067">ATP-binding</keyword>
<evidence type="ECO:0000256" key="2">
    <source>
        <dbReference type="ARBA" id="ARBA00022741"/>
    </source>
</evidence>
<proteinExistence type="inferred from homology"/>
<dbReference type="AlphaFoldDB" id="A0A1Y5Y2D1"/>
<dbReference type="PANTHER" id="PTHR43392:SF2">
    <property type="entry name" value="AAA-TYPE ATPASE FAMILY PROTEIN _ ANKYRIN REPEAT FAMILY PROTEIN"/>
    <property type="match status" value="1"/>
</dbReference>
<dbReference type="PANTHER" id="PTHR43392">
    <property type="entry name" value="AAA-TYPE ATPASE FAMILY PROTEIN / ANKYRIN REPEAT FAMILY PROTEIN"/>
    <property type="match status" value="1"/>
</dbReference>
<reference evidence="5 6" key="1">
    <citation type="submission" date="2017-04" db="EMBL/GenBank/DDBJ databases">
        <authorList>
            <person name="Afonso C.L."/>
            <person name="Miller P.J."/>
            <person name="Scott M.A."/>
            <person name="Spackman E."/>
            <person name="Goraichik I."/>
            <person name="Dimitrov K.M."/>
            <person name="Suarez D.L."/>
            <person name="Swayne D.E."/>
        </authorList>
    </citation>
    <scope>NUCLEOTIDE SEQUENCE [LARGE SCALE GENOMIC DNA]</scope>
    <source>
        <strain evidence="5 6">DSM 43828</strain>
    </source>
</reference>
<keyword evidence="6" id="KW-1185">Reference proteome</keyword>
<accession>A0A1Y5Y2D1</accession>
<evidence type="ECO:0000256" key="1">
    <source>
        <dbReference type="ARBA" id="ARBA00010378"/>
    </source>
</evidence>
<dbReference type="InterPro" id="IPR027417">
    <property type="entry name" value="P-loop_NTPase"/>
</dbReference>
<dbReference type="RefSeq" id="WP_084432943.1">
    <property type="nucleotide sequence ID" value="NZ_FWXV01000010.1"/>
</dbReference>
<dbReference type="Gene3D" id="3.40.50.300">
    <property type="entry name" value="P-loop containing nucleotide triphosphate hydrolases"/>
    <property type="match status" value="2"/>
</dbReference>
<organism evidence="5 6">
    <name type="scientific">Kibdelosporangium aridum</name>
    <dbReference type="NCBI Taxonomy" id="2030"/>
    <lineage>
        <taxon>Bacteria</taxon>
        <taxon>Bacillati</taxon>
        <taxon>Actinomycetota</taxon>
        <taxon>Actinomycetes</taxon>
        <taxon>Pseudonocardiales</taxon>
        <taxon>Pseudonocardiaceae</taxon>
        <taxon>Kibdelosporangium</taxon>
    </lineage>
</organism>
<evidence type="ECO:0000256" key="3">
    <source>
        <dbReference type="ARBA" id="ARBA00022840"/>
    </source>
</evidence>
<feature type="domain" description="AAA+ ATPase" evidence="4">
    <location>
        <begin position="662"/>
        <end position="800"/>
    </location>
</feature>
<gene>
    <name evidence="5" type="ORF">SAMN05661093_08495</name>
</gene>
<dbReference type="InterPro" id="IPR000641">
    <property type="entry name" value="CbxX/CfxQ"/>
</dbReference>
<evidence type="ECO:0000259" key="4">
    <source>
        <dbReference type="SMART" id="SM00382"/>
    </source>
</evidence>